<evidence type="ECO:0000256" key="1">
    <source>
        <dbReference type="ARBA" id="ARBA00004196"/>
    </source>
</evidence>
<evidence type="ECO:0000256" key="5">
    <source>
        <dbReference type="ARBA" id="ARBA00023002"/>
    </source>
</evidence>
<dbReference type="CDD" id="cd02966">
    <property type="entry name" value="TlpA_like_family"/>
    <property type="match status" value="1"/>
</dbReference>
<dbReference type="STRING" id="408074.SAMN05660909_02261"/>
<comment type="subcellular location">
    <subcellularLocation>
        <location evidence="1">Cell envelope</location>
    </subcellularLocation>
</comment>
<reference evidence="11" key="1">
    <citation type="submission" date="2016-10" db="EMBL/GenBank/DDBJ databases">
        <authorList>
            <person name="Varghese N."/>
            <person name="Submissions S."/>
        </authorList>
    </citation>
    <scope>NUCLEOTIDE SEQUENCE [LARGE SCALE GENOMIC DNA]</scope>
    <source>
        <strain evidence="11">DSM 23920</strain>
    </source>
</reference>
<dbReference type="InterPro" id="IPR013766">
    <property type="entry name" value="Thioredoxin_domain"/>
</dbReference>
<keyword evidence="8" id="KW-0732">Signal</keyword>
<dbReference type="InterPro" id="IPR036249">
    <property type="entry name" value="Thioredoxin-like_sf"/>
</dbReference>
<dbReference type="Pfam" id="PF00578">
    <property type="entry name" value="AhpC-TSA"/>
    <property type="match status" value="1"/>
</dbReference>
<evidence type="ECO:0000256" key="7">
    <source>
        <dbReference type="ARBA" id="ARBA00023284"/>
    </source>
</evidence>
<keyword evidence="11" id="KW-1185">Reference proteome</keyword>
<dbReference type="AlphaFoldDB" id="A0A1H4BSM4"/>
<dbReference type="GO" id="GO:0006979">
    <property type="term" value="P:response to oxidative stress"/>
    <property type="evidence" value="ECO:0007669"/>
    <property type="project" value="InterPro"/>
</dbReference>
<keyword evidence="6" id="KW-1015">Disulfide bond</keyword>
<dbReference type="PROSITE" id="PS00194">
    <property type="entry name" value="THIOREDOXIN_1"/>
    <property type="match status" value="1"/>
</dbReference>
<keyword evidence="3" id="KW-0575">Peroxidase</keyword>
<protein>
    <submittedName>
        <fullName evidence="10">Peroxiredoxin</fullName>
    </submittedName>
</protein>
<evidence type="ECO:0000256" key="2">
    <source>
        <dbReference type="ARBA" id="ARBA00006926"/>
    </source>
</evidence>
<keyword evidence="4" id="KW-0201">Cytochrome c-type biogenesis</keyword>
<gene>
    <name evidence="10" type="ORF">SAMN05660909_02261</name>
</gene>
<comment type="similarity">
    <text evidence="2">Belongs to the glutathione peroxidase family.</text>
</comment>
<dbReference type="InterPro" id="IPR050553">
    <property type="entry name" value="Thioredoxin_ResA/DsbE_sf"/>
</dbReference>
<dbReference type="EMBL" id="FNRL01000008">
    <property type="protein sequence ID" value="SEA51090.1"/>
    <property type="molecule type" value="Genomic_DNA"/>
</dbReference>
<dbReference type="RefSeq" id="WP_211117709.1">
    <property type="nucleotide sequence ID" value="NZ_BKAT01000011.1"/>
</dbReference>
<proteinExistence type="inferred from homology"/>
<dbReference type="GO" id="GO:0004601">
    <property type="term" value="F:peroxidase activity"/>
    <property type="evidence" value="ECO:0007669"/>
    <property type="project" value="UniProtKB-KW"/>
</dbReference>
<feature type="domain" description="Thioredoxin" evidence="9">
    <location>
        <begin position="245"/>
        <end position="398"/>
    </location>
</feature>
<dbReference type="InterPro" id="IPR000889">
    <property type="entry name" value="Glutathione_peroxidase"/>
</dbReference>
<dbReference type="SUPFAM" id="SSF52833">
    <property type="entry name" value="Thioredoxin-like"/>
    <property type="match status" value="1"/>
</dbReference>
<dbReference type="GO" id="GO:0017004">
    <property type="term" value="P:cytochrome complex assembly"/>
    <property type="evidence" value="ECO:0007669"/>
    <property type="project" value="UniProtKB-KW"/>
</dbReference>
<dbReference type="InterPro" id="IPR000866">
    <property type="entry name" value="AhpC/TSA"/>
</dbReference>
<name>A0A1H4BSM4_9BACT</name>
<dbReference type="Gene3D" id="3.40.30.10">
    <property type="entry name" value="Glutaredoxin"/>
    <property type="match status" value="1"/>
</dbReference>
<dbReference type="Proteomes" id="UP000199656">
    <property type="component" value="Unassembled WGS sequence"/>
</dbReference>
<organism evidence="10 11">
    <name type="scientific">Chitinophaga terrae</name>
    <name type="common">ex Kim and Jung 2007</name>
    <dbReference type="NCBI Taxonomy" id="408074"/>
    <lineage>
        <taxon>Bacteria</taxon>
        <taxon>Pseudomonadati</taxon>
        <taxon>Bacteroidota</taxon>
        <taxon>Chitinophagia</taxon>
        <taxon>Chitinophagales</taxon>
        <taxon>Chitinophagaceae</taxon>
        <taxon>Chitinophaga</taxon>
    </lineage>
</organism>
<keyword evidence="7" id="KW-0676">Redox-active center</keyword>
<feature type="chain" id="PRO_5011742532" evidence="8">
    <location>
        <begin position="20"/>
        <end position="400"/>
    </location>
</feature>
<dbReference type="Pfam" id="PF14289">
    <property type="entry name" value="DUF4369"/>
    <property type="match status" value="1"/>
</dbReference>
<dbReference type="PROSITE" id="PS51355">
    <property type="entry name" value="GLUTATHIONE_PEROXID_3"/>
    <property type="match status" value="1"/>
</dbReference>
<keyword evidence="5" id="KW-0560">Oxidoreductase</keyword>
<accession>A0A1H4BSM4</accession>
<dbReference type="InterPro" id="IPR017937">
    <property type="entry name" value="Thioredoxin_CS"/>
</dbReference>
<evidence type="ECO:0000256" key="8">
    <source>
        <dbReference type="SAM" id="SignalP"/>
    </source>
</evidence>
<evidence type="ECO:0000256" key="3">
    <source>
        <dbReference type="ARBA" id="ARBA00022559"/>
    </source>
</evidence>
<evidence type="ECO:0000256" key="6">
    <source>
        <dbReference type="ARBA" id="ARBA00023157"/>
    </source>
</evidence>
<dbReference type="PANTHER" id="PTHR42852:SF6">
    <property type="entry name" value="THIOL:DISULFIDE INTERCHANGE PROTEIN DSBE"/>
    <property type="match status" value="1"/>
</dbReference>
<dbReference type="PROSITE" id="PS51352">
    <property type="entry name" value="THIOREDOXIN_2"/>
    <property type="match status" value="1"/>
</dbReference>
<evidence type="ECO:0000259" key="9">
    <source>
        <dbReference type="PROSITE" id="PS51352"/>
    </source>
</evidence>
<dbReference type="PANTHER" id="PTHR42852">
    <property type="entry name" value="THIOL:DISULFIDE INTERCHANGE PROTEIN DSBE"/>
    <property type="match status" value="1"/>
</dbReference>
<sequence>MKLYSLIAASLLFSPAAMPQQPFTIKGNVKGLSTPFVYLSYGTDNSYKTDSSAVKGGAFSFAGELTQPVMARIYTDKQSAMYGEGDMATFFIEPGDMTISGDKAHFDQLQLKGSASQKEQQELDAARKPVMAKLKPISNAYNKLNKEYMALHKARKSEAEMAPVKAKLDKLKEQMEPYYEQLEKIDMAFIDKHPNSYVAANLLRWRVSNMPLAEGEKYYSRMSPALQQSSDGRAIRKELDGLKMGSPGSMAHEFTKQDINGQTLSLASLRGKYVLLDFWASWCGPCRKGNPHLKTLYSKYKDKGLEIVGVSDDDRDLAAWKKAVEQDGIGIWRHVLRGLDMEKRMANQPNPDDISDYYGIHSLPTKILIDPQGKIIGRYGGGGEDDEAMDKKLASIFGAI</sequence>
<dbReference type="InterPro" id="IPR025380">
    <property type="entry name" value="DUF4369"/>
</dbReference>
<evidence type="ECO:0000313" key="11">
    <source>
        <dbReference type="Proteomes" id="UP000199656"/>
    </source>
</evidence>
<dbReference type="GO" id="GO:0030313">
    <property type="term" value="C:cell envelope"/>
    <property type="evidence" value="ECO:0007669"/>
    <property type="project" value="UniProtKB-SubCell"/>
</dbReference>
<evidence type="ECO:0000313" key="10">
    <source>
        <dbReference type="EMBL" id="SEA51090.1"/>
    </source>
</evidence>
<evidence type="ECO:0000256" key="4">
    <source>
        <dbReference type="ARBA" id="ARBA00022748"/>
    </source>
</evidence>
<feature type="signal peptide" evidence="8">
    <location>
        <begin position="1"/>
        <end position="19"/>
    </location>
</feature>